<keyword evidence="1" id="KW-1133">Transmembrane helix</keyword>
<feature type="transmembrane region" description="Helical" evidence="1">
    <location>
        <begin position="60"/>
        <end position="86"/>
    </location>
</feature>
<reference evidence="2" key="2">
    <citation type="submission" date="2020-10" db="EMBL/GenBank/DDBJ databases">
        <authorList>
            <person name="Scholz U."/>
            <person name="Mascher M."/>
            <person name="Fiebig A."/>
        </authorList>
    </citation>
    <scope>NUCLEOTIDE SEQUENCE [LARGE SCALE GENOMIC DNA]</scope>
    <source>
        <strain evidence="2">cv. Morex</strain>
    </source>
</reference>
<evidence type="ECO:0000313" key="2">
    <source>
        <dbReference type="EnsemblPlants" id="HORVU.MOREX.r3.2HG0129140.1"/>
    </source>
</evidence>
<name>A0A8I6XBM3_HORVV</name>
<sequence length="156" mass="17405">MPGRNLGAAGAKEEEEGEYARPPKIDVETHYLLYMLLFVTMWMSLLRLRSPALATGYIPAFEALITCCYFAFVIVQLQVLLAIALSEEPAPSLLPSPVSQWILALFLWLLGVLYYMNYASMSAGYTSYWGLIIAGIASVVSFAMTVYNMVQRPVFD</sequence>
<dbReference type="RefSeq" id="XP_044969697.1">
    <property type="nucleotide sequence ID" value="XM_045113762.1"/>
</dbReference>
<keyword evidence="1" id="KW-0812">Transmembrane</keyword>
<dbReference type="AlphaFoldDB" id="A0A8I6XBM3"/>
<reference evidence="3" key="1">
    <citation type="journal article" date="2012" name="Nature">
        <title>A physical, genetic and functional sequence assembly of the barley genome.</title>
        <authorList>
            <consortium name="The International Barley Genome Sequencing Consortium"/>
            <person name="Mayer K.F."/>
            <person name="Waugh R."/>
            <person name="Brown J.W."/>
            <person name="Schulman A."/>
            <person name="Langridge P."/>
            <person name="Platzer M."/>
            <person name="Fincher G.B."/>
            <person name="Muehlbauer G.J."/>
            <person name="Sato K."/>
            <person name="Close T.J."/>
            <person name="Wise R.P."/>
            <person name="Stein N."/>
        </authorList>
    </citation>
    <scope>NUCLEOTIDE SEQUENCE [LARGE SCALE GENOMIC DNA]</scope>
    <source>
        <strain evidence="3">cv. Morex</strain>
    </source>
</reference>
<reference evidence="2" key="3">
    <citation type="submission" date="2022-01" db="UniProtKB">
        <authorList>
            <consortium name="EnsemblPlants"/>
        </authorList>
    </citation>
    <scope>IDENTIFICATION</scope>
    <source>
        <strain evidence="2">subsp. vulgare</strain>
    </source>
</reference>
<dbReference type="Gramene" id="HORVU.MOREX.r2.2HG0106570.1">
    <property type="protein sequence ID" value="HORVU.MOREX.r2.2HG0106570.1"/>
    <property type="gene ID" value="HORVU.MOREX.r2.2HG0106570"/>
</dbReference>
<protein>
    <submittedName>
        <fullName evidence="2">Uncharacterized protein</fullName>
    </submittedName>
</protein>
<feature type="transmembrane region" description="Helical" evidence="1">
    <location>
        <begin position="128"/>
        <end position="150"/>
    </location>
</feature>
<proteinExistence type="predicted"/>
<evidence type="ECO:0000313" key="3">
    <source>
        <dbReference type="Proteomes" id="UP000011116"/>
    </source>
</evidence>
<keyword evidence="3" id="KW-1185">Reference proteome</keyword>
<dbReference type="KEGG" id="hvg:123429762"/>
<dbReference type="GeneID" id="123429762"/>
<accession>A0A8I6XBM3</accession>
<gene>
    <name evidence="2" type="primary">LOC123429762</name>
</gene>
<feature type="transmembrane region" description="Helical" evidence="1">
    <location>
        <begin position="31"/>
        <end position="48"/>
    </location>
</feature>
<evidence type="ECO:0000256" key="1">
    <source>
        <dbReference type="SAM" id="Phobius"/>
    </source>
</evidence>
<feature type="transmembrane region" description="Helical" evidence="1">
    <location>
        <begin position="98"/>
        <end position="116"/>
    </location>
</feature>
<dbReference type="EnsemblPlants" id="HORVU.MOREX.r3.2HG0129140.1">
    <property type="protein sequence ID" value="HORVU.MOREX.r3.2HG0129140.1"/>
    <property type="gene ID" value="HORVU.MOREX.r3.2HG0129140"/>
</dbReference>
<dbReference type="Proteomes" id="UP000011116">
    <property type="component" value="Chromosome 2H"/>
</dbReference>
<dbReference type="OrthoDB" id="615418at2759"/>
<keyword evidence="1" id="KW-0472">Membrane</keyword>
<dbReference type="Gramene" id="HORVU.MOREX.r3.2HG0129140.1">
    <property type="protein sequence ID" value="HORVU.MOREX.r3.2HG0129140.1"/>
    <property type="gene ID" value="HORVU.MOREX.r3.2HG0129140"/>
</dbReference>
<organism evidence="2 3">
    <name type="scientific">Hordeum vulgare subsp. vulgare</name>
    <name type="common">Domesticated barley</name>
    <dbReference type="NCBI Taxonomy" id="112509"/>
    <lineage>
        <taxon>Eukaryota</taxon>
        <taxon>Viridiplantae</taxon>
        <taxon>Streptophyta</taxon>
        <taxon>Embryophyta</taxon>
        <taxon>Tracheophyta</taxon>
        <taxon>Spermatophyta</taxon>
        <taxon>Magnoliopsida</taxon>
        <taxon>Liliopsida</taxon>
        <taxon>Poales</taxon>
        <taxon>Poaceae</taxon>
        <taxon>BOP clade</taxon>
        <taxon>Pooideae</taxon>
        <taxon>Triticodae</taxon>
        <taxon>Triticeae</taxon>
        <taxon>Hordeinae</taxon>
        <taxon>Hordeum</taxon>
    </lineage>
</organism>